<keyword evidence="5" id="KW-0443">Lipid metabolism</keyword>
<comment type="similarity">
    <text evidence="1">Belongs to the CFA/CMAS family.</text>
</comment>
<dbReference type="InterPro" id="IPR050723">
    <property type="entry name" value="CFA/CMAS"/>
</dbReference>
<dbReference type="GO" id="GO:0006629">
    <property type="term" value="P:lipid metabolic process"/>
    <property type="evidence" value="ECO:0007669"/>
    <property type="project" value="UniProtKB-KW"/>
</dbReference>
<evidence type="ECO:0000256" key="4">
    <source>
        <dbReference type="ARBA" id="ARBA00022691"/>
    </source>
</evidence>
<keyword evidence="4" id="KW-0949">S-adenosyl-L-methionine</keyword>
<dbReference type="AlphaFoldDB" id="A0AAQ3L8C5"/>
<dbReference type="GO" id="GO:0008168">
    <property type="term" value="F:methyltransferase activity"/>
    <property type="evidence" value="ECO:0007669"/>
    <property type="project" value="UniProtKB-KW"/>
</dbReference>
<protein>
    <submittedName>
        <fullName evidence="6">Class I SAM-dependent methyltransferase</fullName>
        <ecNumber evidence="6">2.1.1.-</ecNumber>
    </submittedName>
</protein>
<dbReference type="SUPFAM" id="SSF53335">
    <property type="entry name" value="S-adenosyl-L-methionine-dependent methyltransferases"/>
    <property type="match status" value="1"/>
</dbReference>
<dbReference type="EC" id="2.1.1.-" evidence="6"/>
<sequence>MDLECRLVKSYLGNRLSLPGPLLQLLLNSYVFGAEKWHQYRGTEFPAPEASDAIADETERLMQLHYDMPRGLFEGFLGKTMKYSMGLWGQSIHELDKAQETMLADVCKKARIGGPRRILDIGCGFGSFCSYVLKNYPEARITGLTLSKTQADYIREKQQEHVHPLSSDRFQLVQADFANWQTEETFDRIISIGVMEHIANLVRANQKIASMLTPDGFVFHHYITYRPYRKDQQRPRQNGFINQCIFPGGRNRAFSEQVNHPEPFELISKWFMKGTNYRQTVEAWLNNFQKNRKRIAVETGLDRSTLKLWDFYLRCSISIFKLNAGKTYGNGQYLLARE</sequence>
<dbReference type="Proteomes" id="UP001304300">
    <property type="component" value="Chromosome"/>
</dbReference>
<gene>
    <name evidence="6" type="ORF">RZN69_00435</name>
</gene>
<dbReference type="PANTHER" id="PTHR43667:SF1">
    <property type="entry name" value="CYCLOPROPANE-FATTY-ACYL-PHOSPHOLIPID SYNTHASE"/>
    <property type="match status" value="1"/>
</dbReference>
<keyword evidence="2 6" id="KW-0489">Methyltransferase</keyword>
<evidence type="ECO:0000256" key="5">
    <source>
        <dbReference type="ARBA" id="ARBA00023098"/>
    </source>
</evidence>
<dbReference type="Gene3D" id="3.40.50.150">
    <property type="entry name" value="Vaccinia Virus protein VP39"/>
    <property type="match status" value="1"/>
</dbReference>
<evidence type="ECO:0000256" key="1">
    <source>
        <dbReference type="ARBA" id="ARBA00010815"/>
    </source>
</evidence>
<evidence type="ECO:0000256" key="2">
    <source>
        <dbReference type="ARBA" id="ARBA00022603"/>
    </source>
</evidence>
<accession>A0AAQ3L8C5</accession>
<dbReference type="EMBL" id="CP136920">
    <property type="protein sequence ID" value="WOO41534.1"/>
    <property type="molecule type" value="Genomic_DNA"/>
</dbReference>
<proteinExistence type="inferred from homology"/>
<keyword evidence="3 6" id="KW-0808">Transferase</keyword>
<dbReference type="GO" id="GO:0032259">
    <property type="term" value="P:methylation"/>
    <property type="evidence" value="ECO:0007669"/>
    <property type="project" value="UniProtKB-KW"/>
</dbReference>
<evidence type="ECO:0000313" key="7">
    <source>
        <dbReference type="Proteomes" id="UP001304300"/>
    </source>
</evidence>
<dbReference type="InterPro" id="IPR029063">
    <property type="entry name" value="SAM-dependent_MTases_sf"/>
</dbReference>
<organism evidence="6 7">
    <name type="scientific">Rubellicoccus peritrichatus</name>
    <dbReference type="NCBI Taxonomy" id="3080537"/>
    <lineage>
        <taxon>Bacteria</taxon>
        <taxon>Pseudomonadati</taxon>
        <taxon>Verrucomicrobiota</taxon>
        <taxon>Opitutia</taxon>
        <taxon>Puniceicoccales</taxon>
        <taxon>Cerasicoccaceae</taxon>
        <taxon>Rubellicoccus</taxon>
    </lineage>
</organism>
<keyword evidence="7" id="KW-1185">Reference proteome</keyword>
<evidence type="ECO:0000256" key="3">
    <source>
        <dbReference type="ARBA" id="ARBA00022679"/>
    </source>
</evidence>
<reference evidence="6 7" key="1">
    <citation type="submission" date="2023-10" db="EMBL/GenBank/DDBJ databases">
        <title>Rubellicoccus peritrichatus gen. nov., sp. nov., isolated from an algae of coral reef tank.</title>
        <authorList>
            <person name="Luo J."/>
        </authorList>
    </citation>
    <scope>NUCLEOTIDE SEQUENCE [LARGE SCALE GENOMIC DNA]</scope>
    <source>
        <strain evidence="6 7">CR14</strain>
    </source>
</reference>
<dbReference type="KEGG" id="puo:RZN69_00435"/>
<name>A0AAQ3L8C5_9BACT</name>
<dbReference type="PANTHER" id="PTHR43667">
    <property type="entry name" value="CYCLOPROPANE-FATTY-ACYL-PHOSPHOLIPID SYNTHASE"/>
    <property type="match status" value="1"/>
</dbReference>
<dbReference type="Pfam" id="PF02353">
    <property type="entry name" value="CMAS"/>
    <property type="match status" value="1"/>
</dbReference>
<dbReference type="RefSeq" id="WP_317834018.1">
    <property type="nucleotide sequence ID" value="NZ_CP136920.1"/>
</dbReference>
<evidence type="ECO:0000313" key="6">
    <source>
        <dbReference type="EMBL" id="WOO41534.1"/>
    </source>
</evidence>
<dbReference type="CDD" id="cd02440">
    <property type="entry name" value="AdoMet_MTases"/>
    <property type="match status" value="1"/>
</dbReference>